<dbReference type="Proteomes" id="UP001320420">
    <property type="component" value="Unassembled WGS sequence"/>
</dbReference>
<proteinExistence type="predicted"/>
<sequence length="804" mass="85194">MEPHEDIPPPPYSETDIYSQSGSHHLDAAAANSGTGAGLADDAASIAASSSPGGTNIIYTPPETPREVSPLRRQQHDYYGSGPDHHYPTNANSVSTQVYFESRPVPAHLLPQSTITPITAYIPTALPAASSGQQPPPPPYPDWAPARDVTEQDWHTFVSSLLPSPTGANDAIVDNNNVSSVSATQQRMEHALRDWNTGFFGPRGVTVTLTGTDRFQDTTTDTTLPPAYSPSAAGPSIAALAAMREAKMPEGEDEEQRAGASSNNRGRRPPGDDEPAAAGAGSGAGMSSSSGGRWNPFEISNRGVRIGPLTIDGDRVAIGDSFQVDNTGVRWGGYSVGGGGVSVGGRSFPNPLGQGGHYSGQHPGGERGRGFGWGGGSLPDWDDLEDAQLPIAKKTISAWLSHPEQPVTRAMLTAARANIRAAAVAAQAKRTAAAAAARNNPYYQGQQQEGRADPAAARQQQQQQQQRQEVKILLDQFKALRRRQRDTHRADRRRRRDEKKAARRARKDVKKARKIQRKAERRARRNVDRAGRRAEKEEAKAKWKGKGKDKGKCKGEEGGGGGGGMPHPPPVPPIPAMPAVPTPMPHVPRGPAGFGPFGDGRGKGLGGGRGGGLFGRGGGGHGGDHFGFGFRGRGGRGGWGAGAGAGAGSSHRFPPWARNHYDGDGWNSNSRGNNDAEPGATTGVLFDADSIPGAWPTAAAEKEAMSPPAHLSAKYEAADRIEAEMAARAEELRTLRQRGGGYGQEGQGKERRQSTEKGNLAEVEAEADKLEAEVRKLGAEVEKLRLEADEEFARGLVEDEGGRQ</sequence>
<feature type="compositionally biased region" description="Low complexity" evidence="1">
    <location>
        <begin position="455"/>
        <end position="467"/>
    </location>
</feature>
<dbReference type="EMBL" id="JAKJXP020000024">
    <property type="protein sequence ID" value="KAK7753919.1"/>
    <property type="molecule type" value="Genomic_DNA"/>
</dbReference>
<feature type="region of interest" description="Disordered" evidence="1">
    <location>
        <begin position="586"/>
        <end position="610"/>
    </location>
</feature>
<feature type="region of interest" description="Disordered" evidence="1">
    <location>
        <begin position="1"/>
        <end position="91"/>
    </location>
</feature>
<protein>
    <submittedName>
        <fullName evidence="2">Uncharacterized protein</fullName>
    </submittedName>
</protein>
<feature type="region of interest" description="Disordered" evidence="1">
    <location>
        <begin position="245"/>
        <end position="296"/>
    </location>
</feature>
<evidence type="ECO:0000313" key="2">
    <source>
        <dbReference type="EMBL" id="KAK7753919.1"/>
    </source>
</evidence>
<organism evidence="2 3">
    <name type="scientific">Diatrype stigma</name>
    <dbReference type="NCBI Taxonomy" id="117547"/>
    <lineage>
        <taxon>Eukaryota</taxon>
        <taxon>Fungi</taxon>
        <taxon>Dikarya</taxon>
        <taxon>Ascomycota</taxon>
        <taxon>Pezizomycotina</taxon>
        <taxon>Sordariomycetes</taxon>
        <taxon>Xylariomycetidae</taxon>
        <taxon>Xylariales</taxon>
        <taxon>Diatrypaceae</taxon>
        <taxon>Diatrype</taxon>
    </lineage>
</organism>
<keyword evidence="3" id="KW-1185">Reference proteome</keyword>
<reference evidence="2 3" key="1">
    <citation type="submission" date="2024-02" db="EMBL/GenBank/DDBJ databases">
        <title>De novo assembly and annotation of 12 fungi associated with fruit tree decline syndrome in Ontario, Canada.</title>
        <authorList>
            <person name="Sulman M."/>
            <person name="Ellouze W."/>
            <person name="Ilyukhin E."/>
        </authorList>
    </citation>
    <scope>NUCLEOTIDE SEQUENCE [LARGE SCALE GENOMIC DNA]</scope>
    <source>
        <strain evidence="2 3">M11/M66-122</strain>
    </source>
</reference>
<dbReference type="AlphaFoldDB" id="A0AAN9YTP8"/>
<evidence type="ECO:0000313" key="3">
    <source>
        <dbReference type="Proteomes" id="UP001320420"/>
    </source>
</evidence>
<feature type="compositionally biased region" description="Basic and acidic residues" evidence="1">
    <location>
        <begin position="64"/>
        <end position="76"/>
    </location>
</feature>
<feature type="compositionally biased region" description="Basic and acidic residues" evidence="1">
    <location>
        <begin position="525"/>
        <end position="557"/>
    </location>
</feature>
<evidence type="ECO:0000256" key="1">
    <source>
        <dbReference type="SAM" id="MobiDB-lite"/>
    </source>
</evidence>
<name>A0AAN9YTP8_9PEZI</name>
<feature type="region of interest" description="Disordered" evidence="1">
    <location>
        <begin position="732"/>
        <end position="766"/>
    </location>
</feature>
<feature type="compositionally biased region" description="Basic residues" evidence="1">
    <location>
        <begin position="479"/>
        <end position="524"/>
    </location>
</feature>
<comment type="caution">
    <text evidence="2">The sequence shown here is derived from an EMBL/GenBank/DDBJ whole genome shotgun (WGS) entry which is preliminary data.</text>
</comment>
<feature type="compositionally biased region" description="Low complexity" evidence="1">
    <location>
        <begin position="38"/>
        <end position="54"/>
    </location>
</feature>
<feature type="compositionally biased region" description="Gly residues" evidence="1">
    <location>
        <begin position="592"/>
        <end position="610"/>
    </location>
</feature>
<feature type="region of interest" description="Disordered" evidence="1">
    <location>
        <begin position="443"/>
        <end position="573"/>
    </location>
</feature>
<accession>A0AAN9YTP8</accession>
<gene>
    <name evidence="2" type="ORF">SLS62_004017</name>
</gene>
<feature type="region of interest" description="Disordered" evidence="1">
    <location>
        <begin position="211"/>
        <end position="233"/>
    </location>
</feature>